<feature type="domain" description="RGS" evidence="3">
    <location>
        <begin position="170"/>
        <end position="246"/>
    </location>
</feature>
<dbReference type="GO" id="GO:0008104">
    <property type="term" value="P:intracellular protein localization"/>
    <property type="evidence" value="ECO:0007669"/>
    <property type="project" value="TreeGrafter"/>
</dbReference>
<dbReference type="InterPro" id="IPR036305">
    <property type="entry name" value="RGS_sf"/>
</dbReference>
<keyword evidence="2" id="KW-0472">Membrane</keyword>
<keyword evidence="2" id="KW-0812">Transmembrane</keyword>
<accession>A0AAD5WRZ4</accession>
<dbReference type="InterPro" id="IPR044926">
    <property type="entry name" value="RGS_subdomain_2"/>
</dbReference>
<dbReference type="GO" id="GO:0005886">
    <property type="term" value="C:plasma membrane"/>
    <property type="evidence" value="ECO:0007669"/>
    <property type="project" value="TreeGrafter"/>
</dbReference>
<gene>
    <name evidence="4" type="ORF">MKZ38_000570</name>
</gene>
<evidence type="ECO:0000256" key="2">
    <source>
        <dbReference type="SAM" id="Phobius"/>
    </source>
</evidence>
<feature type="compositionally biased region" description="Polar residues" evidence="1">
    <location>
        <begin position="124"/>
        <end position="151"/>
    </location>
</feature>
<evidence type="ECO:0000259" key="3">
    <source>
        <dbReference type="PROSITE" id="PS50132"/>
    </source>
</evidence>
<feature type="compositionally biased region" description="Basic and acidic residues" evidence="1">
    <location>
        <begin position="370"/>
        <end position="381"/>
    </location>
</feature>
<comment type="caution">
    <text evidence="4">The sequence shown here is derived from an EMBL/GenBank/DDBJ whole genome shotgun (WGS) entry which is preliminary data.</text>
</comment>
<feature type="region of interest" description="Disordered" evidence="1">
    <location>
        <begin position="104"/>
        <end position="168"/>
    </location>
</feature>
<dbReference type="InterPro" id="IPR016137">
    <property type="entry name" value="RGS"/>
</dbReference>
<evidence type="ECO:0000313" key="5">
    <source>
        <dbReference type="Proteomes" id="UP001201980"/>
    </source>
</evidence>
<feature type="transmembrane region" description="Helical" evidence="2">
    <location>
        <begin position="250"/>
        <end position="274"/>
    </location>
</feature>
<dbReference type="Proteomes" id="UP001201980">
    <property type="component" value="Unassembled WGS sequence"/>
</dbReference>
<evidence type="ECO:0000256" key="1">
    <source>
        <dbReference type="SAM" id="MobiDB-lite"/>
    </source>
</evidence>
<feature type="transmembrane region" description="Helical" evidence="2">
    <location>
        <begin position="281"/>
        <end position="300"/>
    </location>
</feature>
<protein>
    <recommendedName>
        <fullName evidence="3">RGS domain-containing protein</fullName>
    </recommendedName>
</protein>
<dbReference type="PANTHER" id="PTHR13155:SF1">
    <property type="entry name" value="A-KINASE ANCHOR PROTEIN 10, MITOCHONDRIAL"/>
    <property type="match status" value="1"/>
</dbReference>
<feature type="region of interest" description="Disordered" evidence="1">
    <location>
        <begin position="1"/>
        <end position="20"/>
    </location>
</feature>
<dbReference type="Gene3D" id="1.10.167.10">
    <property type="entry name" value="Regulator of G-protein Signalling 4, domain 2"/>
    <property type="match status" value="1"/>
</dbReference>
<dbReference type="AlphaFoldDB" id="A0AAD5WRZ4"/>
<feature type="region of interest" description="Disordered" evidence="1">
    <location>
        <begin position="370"/>
        <end position="394"/>
    </location>
</feature>
<dbReference type="InterPro" id="IPR052246">
    <property type="entry name" value="Cell_Polariz_PKAAnc"/>
</dbReference>
<keyword evidence="2" id="KW-1133">Transmembrane helix</keyword>
<dbReference type="SMART" id="SM00315">
    <property type="entry name" value="RGS"/>
    <property type="match status" value="1"/>
</dbReference>
<proteinExistence type="predicted"/>
<name>A0AAD5WRZ4_9PEZI</name>
<reference evidence="4" key="1">
    <citation type="submission" date="2022-07" db="EMBL/GenBank/DDBJ databases">
        <title>Draft genome sequence of Zalerion maritima ATCC 34329, a (micro)plastics degrading marine fungus.</title>
        <authorList>
            <person name="Paco A."/>
            <person name="Goncalves M.F.M."/>
            <person name="Rocha-Santos T.A.P."/>
            <person name="Alves A."/>
        </authorList>
    </citation>
    <scope>NUCLEOTIDE SEQUENCE</scope>
    <source>
        <strain evidence="4">ATCC 34329</strain>
    </source>
</reference>
<evidence type="ECO:0000313" key="4">
    <source>
        <dbReference type="EMBL" id="KAJ2902441.1"/>
    </source>
</evidence>
<dbReference type="PROSITE" id="PS50132">
    <property type="entry name" value="RGS"/>
    <property type="match status" value="1"/>
</dbReference>
<feature type="transmembrane region" description="Helical" evidence="2">
    <location>
        <begin position="336"/>
        <end position="356"/>
    </location>
</feature>
<dbReference type="PANTHER" id="PTHR13155">
    <property type="entry name" value="A-KINASE ANCHOR PROTEINS"/>
    <property type="match status" value="1"/>
</dbReference>
<dbReference type="EMBL" id="JAKWBI020000112">
    <property type="protein sequence ID" value="KAJ2902441.1"/>
    <property type="molecule type" value="Genomic_DNA"/>
</dbReference>
<sequence>MADHEHLPSATTTPSPVPDLNRNRLPTLFEVLSRRTLPPVDLFSFYIFMRDQQRSVDYLDFWLDVAQHMSLCRHYVRELRRSVLVGTPEMSKRSSDALEQFNFSVADPSSGAGPSNLDKEKSADAQTSAILRENQPQTPLQHESPLSSSNRTPRDPNTDSNSPAHTVARQDIRASAEKILYTFLLPGAEREIVLPGSITQDVTAAIEDFGRDDPEVFDVAKDYVFQAMERDAFPAFLRMKALGNLIPPTLMLRLGLGLIALFGAFWAGFILIFLDMDRLTRCFLILPFTVGVYCLFAYQYTMDPIMALVGYSEYTPFKFSRIREPYVRKLLAKRSAFALAVIILADAALCCLFIFVPAVMSKGGNEDHGEDGAAVDVEGKGPEPAGQSGTKGLC</sequence>
<organism evidence="4 5">
    <name type="scientific">Zalerion maritima</name>
    <dbReference type="NCBI Taxonomy" id="339359"/>
    <lineage>
        <taxon>Eukaryota</taxon>
        <taxon>Fungi</taxon>
        <taxon>Dikarya</taxon>
        <taxon>Ascomycota</taxon>
        <taxon>Pezizomycotina</taxon>
        <taxon>Sordariomycetes</taxon>
        <taxon>Lulworthiomycetidae</taxon>
        <taxon>Lulworthiales</taxon>
        <taxon>Lulworthiaceae</taxon>
        <taxon>Zalerion</taxon>
    </lineage>
</organism>
<dbReference type="Pfam" id="PF00615">
    <property type="entry name" value="RGS"/>
    <property type="match status" value="1"/>
</dbReference>
<dbReference type="SUPFAM" id="SSF48097">
    <property type="entry name" value="Regulator of G-protein signaling, RGS"/>
    <property type="match status" value="1"/>
</dbReference>
<keyword evidence="5" id="KW-1185">Reference proteome</keyword>